<sequence length="179" mass="19407">MTTPYASQQRQALNNAPPQAAEAWAMIEMARRLDDATKMEAGPERDEALRDMVRRNWRMWTILQASLVDPENTAPAEIRQNLLSLSNFIDKRSVECLSDIDPAKVAVLININRQIGAGLMGNPSDDPEEAKRLREDAAAREAASQATGDKTAADDRTAASPDGAEGAATRANATTDTEA</sequence>
<keyword evidence="3" id="KW-1185">Reference proteome</keyword>
<proteinExistence type="predicted"/>
<evidence type="ECO:0000313" key="2">
    <source>
        <dbReference type="EMBL" id="MBP5856098.1"/>
    </source>
</evidence>
<evidence type="ECO:0000313" key="3">
    <source>
        <dbReference type="Proteomes" id="UP000672602"/>
    </source>
</evidence>
<dbReference type="RefSeq" id="WP_210680644.1">
    <property type="nucleotide sequence ID" value="NZ_JAGMWN010000001.1"/>
</dbReference>
<dbReference type="AlphaFoldDB" id="A0A8J7SKB0"/>
<evidence type="ECO:0000256" key="1">
    <source>
        <dbReference type="SAM" id="MobiDB-lite"/>
    </source>
</evidence>
<comment type="caution">
    <text evidence="2">The sequence shown here is derived from an EMBL/GenBank/DDBJ whole genome shotgun (WGS) entry which is preliminary data.</text>
</comment>
<protein>
    <recommendedName>
        <fullName evidence="4">Flagellar protein FlaF</fullName>
    </recommendedName>
</protein>
<dbReference type="GO" id="GO:0044781">
    <property type="term" value="P:bacterial-type flagellum organization"/>
    <property type="evidence" value="ECO:0007669"/>
    <property type="project" value="InterPro"/>
</dbReference>
<accession>A0A8J7SKB0</accession>
<dbReference type="InterPro" id="IPR010845">
    <property type="entry name" value="FlaF"/>
</dbReference>
<reference evidence="2" key="1">
    <citation type="submission" date="2021-04" db="EMBL/GenBank/DDBJ databases">
        <authorList>
            <person name="Zhang D.-C."/>
        </authorList>
    </citation>
    <scope>NUCLEOTIDE SEQUENCE</scope>
    <source>
        <strain evidence="2">CGMCC 1.15697</strain>
    </source>
</reference>
<feature type="compositionally biased region" description="Basic and acidic residues" evidence="1">
    <location>
        <begin position="129"/>
        <end position="139"/>
    </location>
</feature>
<name>A0A8J7SKB0_9PROT</name>
<organism evidence="2 3">
    <name type="scientific">Marivibrio halodurans</name>
    <dbReference type="NCBI Taxonomy" id="2039722"/>
    <lineage>
        <taxon>Bacteria</taxon>
        <taxon>Pseudomonadati</taxon>
        <taxon>Pseudomonadota</taxon>
        <taxon>Alphaproteobacteria</taxon>
        <taxon>Rhodospirillales</taxon>
        <taxon>Rhodospirillaceae</taxon>
        <taxon>Marivibrio</taxon>
    </lineage>
</organism>
<dbReference type="Proteomes" id="UP000672602">
    <property type="component" value="Unassembled WGS sequence"/>
</dbReference>
<dbReference type="Pfam" id="PF07309">
    <property type="entry name" value="FlaF"/>
    <property type="match status" value="1"/>
</dbReference>
<feature type="region of interest" description="Disordered" evidence="1">
    <location>
        <begin position="117"/>
        <end position="179"/>
    </location>
</feature>
<evidence type="ECO:0008006" key="4">
    <source>
        <dbReference type="Google" id="ProtNLM"/>
    </source>
</evidence>
<dbReference type="EMBL" id="JAGMWN010000001">
    <property type="protein sequence ID" value="MBP5856098.1"/>
    <property type="molecule type" value="Genomic_DNA"/>
</dbReference>
<gene>
    <name evidence="2" type="ORF">KAJ83_03695</name>
</gene>